<sequence>MTRPDYLYATKYLPIQCGGKASTFTEAEGIKGPLAAHVSSNPRPDLRIASDAAFAKDLLTSKPSQRLILCLFGGPVCWEAGKQGTVTISSTETELLAFTHTAKEAIATQRLFYQLDLQLGQLPIIECDNQQTIRLITLDIPMIKTALKHIDVHNCWARQAYQEGSFEVNYTPTAQMLAVGLTKALPAQKFETFVRQLGLVDIRSLIELQDTPDFEDN</sequence>
<name>A0A420MCQ8_FUSOX</name>
<protein>
    <recommendedName>
        <fullName evidence="3">Reverse transcriptase Ty1/copia-type domain-containing protein</fullName>
    </recommendedName>
</protein>
<reference evidence="1 2" key="1">
    <citation type="journal article" date="2018" name="Sci. Rep.">
        <title>Characterisation of pathogen-specific regions and novel effector candidates in Fusarium oxysporum f. sp. cepae.</title>
        <authorList>
            <person name="Armitage A.D."/>
            <person name="Taylor A."/>
            <person name="Sobczyk M.K."/>
            <person name="Baxter L."/>
            <person name="Greenfield B.P."/>
            <person name="Bates H.J."/>
            <person name="Wilson F."/>
            <person name="Jackson A.C."/>
            <person name="Ott S."/>
            <person name="Harrison R.J."/>
            <person name="Clarkson J.P."/>
        </authorList>
    </citation>
    <scope>NUCLEOTIDE SEQUENCE [LARGE SCALE GENOMIC DNA]</scope>
    <source>
        <strain evidence="1 2">Fo_A13</strain>
    </source>
</reference>
<proteinExistence type="predicted"/>
<dbReference type="CDD" id="cd09272">
    <property type="entry name" value="RNase_HI_RT_Ty1"/>
    <property type="match status" value="1"/>
</dbReference>
<evidence type="ECO:0000313" key="1">
    <source>
        <dbReference type="EMBL" id="RKK65827.1"/>
    </source>
</evidence>
<dbReference type="EMBL" id="MRCX01000360">
    <property type="protein sequence ID" value="RKK65827.1"/>
    <property type="molecule type" value="Genomic_DNA"/>
</dbReference>
<dbReference type="Proteomes" id="UP000285084">
    <property type="component" value="Unassembled WGS sequence"/>
</dbReference>
<comment type="caution">
    <text evidence="1">The sequence shown here is derived from an EMBL/GenBank/DDBJ whole genome shotgun (WGS) entry which is preliminary data.</text>
</comment>
<organism evidence="1 2">
    <name type="scientific">Fusarium oxysporum</name>
    <name type="common">Fusarium vascular wilt</name>
    <dbReference type="NCBI Taxonomy" id="5507"/>
    <lineage>
        <taxon>Eukaryota</taxon>
        <taxon>Fungi</taxon>
        <taxon>Dikarya</taxon>
        <taxon>Ascomycota</taxon>
        <taxon>Pezizomycotina</taxon>
        <taxon>Sordariomycetes</taxon>
        <taxon>Hypocreomycetidae</taxon>
        <taxon>Hypocreales</taxon>
        <taxon>Nectriaceae</taxon>
        <taxon>Fusarium</taxon>
        <taxon>Fusarium oxysporum species complex</taxon>
    </lineage>
</organism>
<evidence type="ECO:0000313" key="2">
    <source>
        <dbReference type="Proteomes" id="UP000285084"/>
    </source>
</evidence>
<accession>A0A420MCQ8</accession>
<evidence type="ECO:0008006" key="3">
    <source>
        <dbReference type="Google" id="ProtNLM"/>
    </source>
</evidence>
<gene>
    <name evidence="1" type="ORF">BFJ69_g15945</name>
</gene>
<dbReference type="AlphaFoldDB" id="A0A420MCQ8"/>
<dbReference type="VEuPathDB" id="FungiDB:HZS61_007834"/>